<dbReference type="FunFam" id="3.40.50.300:FF:000016">
    <property type="entry name" value="Oligopeptide ABC transporter ATP-binding component"/>
    <property type="match status" value="1"/>
</dbReference>
<keyword evidence="4" id="KW-1003">Cell membrane</keyword>
<dbReference type="InterPro" id="IPR003439">
    <property type="entry name" value="ABC_transporter-like_ATP-bd"/>
</dbReference>
<dbReference type="InterPro" id="IPR013563">
    <property type="entry name" value="Oligopep_ABC_C"/>
</dbReference>
<dbReference type="Gene3D" id="3.40.50.300">
    <property type="entry name" value="P-loop containing nucleotide triphosphate hydrolases"/>
    <property type="match status" value="1"/>
</dbReference>
<evidence type="ECO:0000256" key="7">
    <source>
        <dbReference type="ARBA" id="ARBA00023136"/>
    </source>
</evidence>
<dbReference type="Proteomes" id="UP000608345">
    <property type="component" value="Unassembled WGS sequence"/>
</dbReference>
<comment type="similarity">
    <text evidence="2">Belongs to the ABC transporter superfamily.</text>
</comment>
<evidence type="ECO:0000256" key="6">
    <source>
        <dbReference type="ARBA" id="ARBA00022840"/>
    </source>
</evidence>
<dbReference type="PROSITE" id="PS00211">
    <property type="entry name" value="ABC_TRANSPORTER_1"/>
    <property type="match status" value="1"/>
</dbReference>
<gene>
    <name evidence="9" type="primary">dppD</name>
    <name evidence="9" type="ORF">GCM10011450_08880</name>
</gene>
<sequence length="334" mass="36604">MNTPALLEIRHLSIQFRTHGGQIHAVRDLSLTVRPGETLAIVGESGCGKSVTCNAIMGLLPKHSARITQGEILFKGQNLLDLDAKAMRQLQGNRIAMIFQDPMTALNPTLTIGEQLTEGVIRHQNLTPDIARQKAEKMLSLVGIANPQERLGQYPHQLSGGMRQRVVIAIALMCEPELLIADEPTTALDVTIQAQILDLFSHIQAATGISIILITHDLGVVAQIASQVAVMYAGQCVESGSQRDIFYHPQHPYTQGLLQSVPRLDMARESLRPIPGQPPDLFSPPPACSFYQRCPKALVICNKVPPKLTTISHTQQSLCWLQDLRTRSNLSACL</sequence>
<accession>A0A918MWM4</accession>
<dbReference type="AlphaFoldDB" id="A0A918MWM4"/>
<organism evidence="9 10">
    <name type="scientific">Advenella faeciporci</name>
    <dbReference type="NCBI Taxonomy" id="797535"/>
    <lineage>
        <taxon>Bacteria</taxon>
        <taxon>Pseudomonadati</taxon>
        <taxon>Pseudomonadota</taxon>
        <taxon>Betaproteobacteria</taxon>
        <taxon>Burkholderiales</taxon>
        <taxon>Alcaligenaceae</taxon>
    </lineage>
</organism>
<name>A0A918MWM4_9BURK</name>
<evidence type="ECO:0000256" key="3">
    <source>
        <dbReference type="ARBA" id="ARBA00022448"/>
    </source>
</evidence>
<dbReference type="EMBL" id="BMYS01000004">
    <property type="protein sequence ID" value="GGW81258.1"/>
    <property type="molecule type" value="Genomic_DNA"/>
</dbReference>
<dbReference type="GO" id="GO:0005886">
    <property type="term" value="C:plasma membrane"/>
    <property type="evidence" value="ECO:0007669"/>
    <property type="project" value="UniProtKB-SubCell"/>
</dbReference>
<dbReference type="GO" id="GO:0015833">
    <property type="term" value="P:peptide transport"/>
    <property type="evidence" value="ECO:0007669"/>
    <property type="project" value="InterPro"/>
</dbReference>
<dbReference type="Pfam" id="PF00005">
    <property type="entry name" value="ABC_tran"/>
    <property type="match status" value="1"/>
</dbReference>
<keyword evidence="5" id="KW-0547">Nucleotide-binding</keyword>
<protein>
    <submittedName>
        <fullName evidence="9">Dipeptide transport ATP-binding protein DppD</fullName>
    </submittedName>
</protein>
<reference evidence="9" key="2">
    <citation type="submission" date="2020-09" db="EMBL/GenBank/DDBJ databases">
        <authorList>
            <person name="Sun Q."/>
            <person name="Kim S."/>
        </authorList>
    </citation>
    <scope>NUCLEOTIDE SEQUENCE</scope>
    <source>
        <strain evidence="9">KCTC 23732</strain>
    </source>
</reference>
<dbReference type="Pfam" id="PF08352">
    <property type="entry name" value="oligo_HPY"/>
    <property type="match status" value="1"/>
</dbReference>
<evidence type="ECO:0000256" key="1">
    <source>
        <dbReference type="ARBA" id="ARBA00004417"/>
    </source>
</evidence>
<evidence type="ECO:0000256" key="4">
    <source>
        <dbReference type="ARBA" id="ARBA00022475"/>
    </source>
</evidence>
<comment type="caution">
    <text evidence="9">The sequence shown here is derived from an EMBL/GenBank/DDBJ whole genome shotgun (WGS) entry which is preliminary data.</text>
</comment>
<keyword evidence="10" id="KW-1185">Reference proteome</keyword>
<evidence type="ECO:0000313" key="10">
    <source>
        <dbReference type="Proteomes" id="UP000608345"/>
    </source>
</evidence>
<dbReference type="SUPFAM" id="SSF52540">
    <property type="entry name" value="P-loop containing nucleoside triphosphate hydrolases"/>
    <property type="match status" value="1"/>
</dbReference>
<comment type="subcellular location">
    <subcellularLocation>
        <location evidence="1">Cell inner membrane</location>
        <topology evidence="1">Peripheral membrane protein</topology>
    </subcellularLocation>
</comment>
<dbReference type="GO" id="GO:0016887">
    <property type="term" value="F:ATP hydrolysis activity"/>
    <property type="evidence" value="ECO:0007669"/>
    <property type="project" value="InterPro"/>
</dbReference>
<dbReference type="NCBIfam" id="TIGR01727">
    <property type="entry name" value="oligo_HPY"/>
    <property type="match status" value="1"/>
</dbReference>
<reference evidence="9" key="1">
    <citation type="journal article" date="2014" name="Int. J. Syst. Evol. Microbiol.">
        <title>Complete genome sequence of Corynebacterium casei LMG S-19264T (=DSM 44701T), isolated from a smear-ripened cheese.</title>
        <authorList>
            <consortium name="US DOE Joint Genome Institute (JGI-PGF)"/>
            <person name="Walter F."/>
            <person name="Albersmeier A."/>
            <person name="Kalinowski J."/>
            <person name="Ruckert C."/>
        </authorList>
    </citation>
    <scope>NUCLEOTIDE SEQUENCE</scope>
    <source>
        <strain evidence="9">KCTC 23732</strain>
    </source>
</reference>
<dbReference type="RefSeq" id="WP_189384249.1">
    <property type="nucleotide sequence ID" value="NZ_BAABFY010000056.1"/>
</dbReference>
<dbReference type="PANTHER" id="PTHR43297">
    <property type="entry name" value="OLIGOPEPTIDE TRANSPORT ATP-BINDING PROTEIN APPD"/>
    <property type="match status" value="1"/>
</dbReference>
<dbReference type="SMART" id="SM00382">
    <property type="entry name" value="AAA"/>
    <property type="match status" value="1"/>
</dbReference>
<dbReference type="CDD" id="cd03257">
    <property type="entry name" value="ABC_NikE_OppD_transporters"/>
    <property type="match status" value="1"/>
</dbReference>
<dbReference type="PANTHER" id="PTHR43297:SF2">
    <property type="entry name" value="DIPEPTIDE TRANSPORT ATP-BINDING PROTEIN DPPD"/>
    <property type="match status" value="1"/>
</dbReference>
<keyword evidence="7" id="KW-0472">Membrane</keyword>
<evidence type="ECO:0000256" key="5">
    <source>
        <dbReference type="ARBA" id="ARBA00022741"/>
    </source>
</evidence>
<keyword evidence="6 9" id="KW-0067">ATP-binding</keyword>
<proteinExistence type="inferred from homology"/>
<dbReference type="InterPro" id="IPR003593">
    <property type="entry name" value="AAA+_ATPase"/>
</dbReference>
<evidence type="ECO:0000313" key="9">
    <source>
        <dbReference type="EMBL" id="GGW81258.1"/>
    </source>
</evidence>
<evidence type="ECO:0000256" key="2">
    <source>
        <dbReference type="ARBA" id="ARBA00005417"/>
    </source>
</evidence>
<dbReference type="GO" id="GO:0055085">
    <property type="term" value="P:transmembrane transport"/>
    <property type="evidence" value="ECO:0007669"/>
    <property type="project" value="UniProtKB-ARBA"/>
</dbReference>
<dbReference type="InterPro" id="IPR050388">
    <property type="entry name" value="ABC_Ni/Peptide_Import"/>
</dbReference>
<keyword evidence="3" id="KW-0813">Transport</keyword>
<dbReference type="InterPro" id="IPR027417">
    <property type="entry name" value="P-loop_NTPase"/>
</dbReference>
<dbReference type="PROSITE" id="PS50893">
    <property type="entry name" value="ABC_TRANSPORTER_2"/>
    <property type="match status" value="1"/>
</dbReference>
<feature type="domain" description="ABC transporter" evidence="8">
    <location>
        <begin position="9"/>
        <end position="258"/>
    </location>
</feature>
<dbReference type="GO" id="GO:0005524">
    <property type="term" value="F:ATP binding"/>
    <property type="evidence" value="ECO:0007669"/>
    <property type="project" value="UniProtKB-KW"/>
</dbReference>
<dbReference type="InterPro" id="IPR017871">
    <property type="entry name" value="ABC_transporter-like_CS"/>
</dbReference>
<evidence type="ECO:0000259" key="8">
    <source>
        <dbReference type="PROSITE" id="PS50893"/>
    </source>
</evidence>